<comment type="similarity">
    <text evidence="1">Belongs to the HipA Ser/Thr kinase family.</text>
</comment>
<dbReference type="InterPro" id="IPR052028">
    <property type="entry name" value="HipA_Ser/Thr_kinase"/>
</dbReference>
<feature type="domain" description="HipA-like C-terminal" evidence="4">
    <location>
        <begin position="148"/>
        <end position="387"/>
    </location>
</feature>
<dbReference type="EMBL" id="VBUI01000054">
    <property type="protein sequence ID" value="TLF45066.1"/>
    <property type="molecule type" value="Genomic_DNA"/>
</dbReference>
<dbReference type="PANTHER" id="PTHR37419:SF1">
    <property type="entry name" value="SERINE_THREONINE-PROTEIN KINASE TOXIN HIPA"/>
    <property type="match status" value="1"/>
</dbReference>
<evidence type="ECO:0000256" key="3">
    <source>
        <dbReference type="ARBA" id="ARBA00022777"/>
    </source>
</evidence>
<dbReference type="GO" id="GO:0005829">
    <property type="term" value="C:cytosol"/>
    <property type="evidence" value="ECO:0007669"/>
    <property type="project" value="TreeGrafter"/>
</dbReference>
<protein>
    <submittedName>
        <fullName evidence="6">Type II toxin-antitoxin system HipA family toxin</fullName>
    </submittedName>
</protein>
<dbReference type="Proteomes" id="UP000306973">
    <property type="component" value="Unassembled WGS sequence"/>
</dbReference>
<evidence type="ECO:0000259" key="5">
    <source>
        <dbReference type="Pfam" id="PF13657"/>
    </source>
</evidence>
<name>A0A5R8M680_9GAMM</name>
<dbReference type="InterPro" id="IPR017508">
    <property type="entry name" value="HipA_N1"/>
</dbReference>
<dbReference type="InterPro" id="IPR012893">
    <property type="entry name" value="HipA-like_C"/>
</dbReference>
<evidence type="ECO:0000256" key="1">
    <source>
        <dbReference type="ARBA" id="ARBA00010164"/>
    </source>
</evidence>
<sequence length="418" mass="47543">MADEHVQMLALSLHGHRIGYLAGYQGGRNVMVFDEAWRLDTGRPTLTLSLMSHSPRADALMARPWIRQQRLHPWFSNLLPEGALRDWLASRLKVHPDNEFPLLARLGHDLPGALVATPVKPDDMPGWVLSHRRSVTPVAEEARRADGFSLAGVQLKFSMRESEGRFSLSRGEGPGNWIIKPPSARHSRLPEAEFTSMRLAESAGVEIPEIRLISLEALEGLPEINLPGEPLAYAIRRFDRVQGARVHTEDMAQVLFRYPHEKYDGPSYEQIGRLLREFTGDGLASVQAFARRLLVNILLANGDAHLKNWSLLYPDQHTPSLAPAYDIVTTRAYIEGEREAALNLNGKKDWYRLNEEDFRRWSEKVGVSWPAIRQVLAETVERARSQWPSQLSSLPMAEAHQRVLREHWKQLAPEWRIE</sequence>
<dbReference type="AlphaFoldDB" id="A0A5R8M680"/>
<dbReference type="Gene3D" id="1.10.1070.20">
    <property type="match status" value="1"/>
</dbReference>
<dbReference type="Pfam" id="PF07804">
    <property type="entry name" value="HipA_C"/>
    <property type="match status" value="1"/>
</dbReference>
<evidence type="ECO:0000313" key="6">
    <source>
        <dbReference type="EMBL" id="TLF45066.1"/>
    </source>
</evidence>
<dbReference type="NCBIfam" id="TIGR03071">
    <property type="entry name" value="couple_hipA"/>
    <property type="match status" value="1"/>
</dbReference>
<evidence type="ECO:0000313" key="7">
    <source>
        <dbReference type="Proteomes" id="UP000306973"/>
    </source>
</evidence>
<proteinExistence type="inferred from homology"/>
<dbReference type="RefSeq" id="WP_138182977.1">
    <property type="nucleotide sequence ID" value="NZ_VBUI01000054.1"/>
</dbReference>
<comment type="caution">
    <text evidence="6">The sequence shown here is derived from an EMBL/GenBank/DDBJ whole genome shotgun (WGS) entry which is preliminary data.</text>
</comment>
<dbReference type="GO" id="GO:0004674">
    <property type="term" value="F:protein serine/threonine kinase activity"/>
    <property type="evidence" value="ECO:0007669"/>
    <property type="project" value="TreeGrafter"/>
</dbReference>
<dbReference type="OrthoDB" id="9805913at2"/>
<organism evidence="6 7">
    <name type="scientific">Halomonas urmiana</name>
    <dbReference type="NCBI Taxonomy" id="490901"/>
    <lineage>
        <taxon>Bacteria</taxon>
        <taxon>Pseudomonadati</taxon>
        <taxon>Pseudomonadota</taxon>
        <taxon>Gammaproteobacteria</taxon>
        <taxon>Oceanospirillales</taxon>
        <taxon>Halomonadaceae</taxon>
        <taxon>Halomonas</taxon>
    </lineage>
</organism>
<gene>
    <name evidence="6" type="ORF">FEI13_18580</name>
</gene>
<accession>A0A5R8M680</accession>
<keyword evidence="3" id="KW-0418">Kinase</keyword>
<keyword evidence="7" id="KW-1185">Reference proteome</keyword>
<dbReference type="PANTHER" id="PTHR37419">
    <property type="entry name" value="SERINE/THREONINE-PROTEIN KINASE TOXIN HIPA"/>
    <property type="match status" value="1"/>
</dbReference>
<feature type="domain" description="HipA N-terminal subdomain 1" evidence="5">
    <location>
        <begin position="11"/>
        <end position="115"/>
    </location>
</feature>
<evidence type="ECO:0000259" key="4">
    <source>
        <dbReference type="Pfam" id="PF07804"/>
    </source>
</evidence>
<keyword evidence="2" id="KW-0808">Transferase</keyword>
<dbReference type="Pfam" id="PF13657">
    <property type="entry name" value="Couple_hipA"/>
    <property type="match status" value="1"/>
</dbReference>
<evidence type="ECO:0000256" key="2">
    <source>
        <dbReference type="ARBA" id="ARBA00022679"/>
    </source>
</evidence>
<reference evidence="6 7" key="1">
    <citation type="journal article" date="2007" name="Int. J. Syst. Evol. Microbiol.">
        <title>Halomonas saccharevitans sp. nov., Halomonas arcis sp. nov. and Halomonas subterranea sp. nov., halophilic bacteria isolated from hypersaline environments of China.</title>
        <authorList>
            <person name="Xu X.W."/>
            <person name="Wu Y.H."/>
            <person name="Zhou Z."/>
            <person name="Wang C.S."/>
            <person name="Zhou Y.G."/>
            <person name="Zhang H.B."/>
            <person name="Wang Y."/>
            <person name="Wu M."/>
        </authorList>
    </citation>
    <scope>NUCLEOTIDE SEQUENCE [LARGE SCALE GENOMIC DNA]</scope>
    <source>
        <strain evidence="6 7">TBZ3</strain>
    </source>
</reference>